<dbReference type="InterPro" id="IPR013424">
    <property type="entry name" value="Ice-binding_C"/>
</dbReference>
<dbReference type="OrthoDB" id="9973273at2"/>
<organism evidence="2 3">
    <name type="scientific">Bythopirellula goksoeyrii</name>
    <dbReference type="NCBI Taxonomy" id="1400387"/>
    <lineage>
        <taxon>Bacteria</taxon>
        <taxon>Pseudomonadati</taxon>
        <taxon>Planctomycetota</taxon>
        <taxon>Planctomycetia</taxon>
        <taxon>Pirellulales</taxon>
        <taxon>Lacipirellulaceae</taxon>
        <taxon>Bythopirellula</taxon>
    </lineage>
</organism>
<proteinExistence type="predicted"/>
<dbReference type="AlphaFoldDB" id="A0A5B9QC94"/>
<feature type="signal peptide" evidence="1">
    <location>
        <begin position="1"/>
        <end position="27"/>
    </location>
</feature>
<feature type="chain" id="PRO_5022916337" description="PEP-CTERM protein-sorting domain-containing protein" evidence="1">
    <location>
        <begin position="28"/>
        <end position="252"/>
    </location>
</feature>
<evidence type="ECO:0008006" key="4">
    <source>
        <dbReference type="Google" id="ProtNLM"/>
    </source>
</evidence>
<keyword evidence="1" id="KW-0732">Signal</keyword>
<reference evidence="2 3" key="1">
    <citation type="submission" date="2019-08" db="EMBL/GenBank/DDBJ databases">
        <title>Deep-cultivation of Planctomycetes and their phenomic and genomic characterization uncovers novel biology.</title>
        <authorList>
            <person name="Wiegand S."/>
            <person name="Jogler M."/>
            <person name="Boedeker C."/>
            <person name="Pinto D."/>
            <person name="Vollmers J."/>
            <person name="Rivas-Marin E."/>
            <person name="Kohn T."/>
            <person name="Peeters S.H."/>
            <person name="Heuer A."/>
            <person name="Rast P."/>
            <person name="Oberbeckmann S."/>
            <person name="Bunk B."/>
            <person name="Jeske O."/>
            <person name="Meyerdierks A."/>
            <person name="Storesund J.E."/>
            <person name="Kallscheuer N."/>
            <person name="Luecker S."/>
            <person name="Lage O.M."/>
            <person name="Pohl T."/>
            <person name="Merkel B.J."/>
            <person name="Hornburger P."/>
            <person name="Mueller R.-W."/>
            <person name="Bruemmer F."/>
            <person name="Labrenz M."/>
            <person name="Spormann A.M."/>
            <person name="Op den Camp H."/>
            <person name="Overmann J."/>
            <person name="Amann R."/>
            <person name="Jetten M.S.M."/>
            <person name="Mascher T."/>
            <person name="Medema M.H."/>
            <person name="Devos D.P."/>
            <person name="Kaster A.-K."/>
            <person name="Ovreas L."/>
            <person name="Rohde M."/>
            <person name="Galperin M.Y."/>
            <person name="Jogler C."/>
        </authorList>
    </citation>
    <scope>NUCLEOTIDE SEQUENCE [LARGE SCALE GENOMIC DNA]</scope>
    <source>
        <strain evidence="2 3">Pr1d</strain>
    </source>
</reference>
<evidence type="ECO:0000313" key="3">
    <source>
        <dbReference type="Proteomes" id="UP000323917"/>
    </source>
</evidence>
<name>A0A5B9QC94_9BACT</name>
<protein>
    <recommendedName>
        <fullName evidence="4">PEP-CTERM protein-sorting domain-containing protein</fullName>
    </recommendedName>
</protein>
<dbReference type="NCBIfam" id="TIGR02595">
    <property type="entry name" value="PEP_CTERM"/>
    <property type="match status" value="1"/>
</dbReference>
<evidence type="ECO:0000313" key="2">
    <source>
        <dbReference type="EMBL" id="QEG35409.1"/>
    </source>
</evidence>
<sequence precursor="true">MLLLSRLVAVAALLVFSVALISARSRADVIPTADVVPPTGAEVFTVDPNGRGISGSAGRGVTADRLLRQTFQSAVSFDVRGIWVSQKVNSGGTDGGYTMTIYEVADVLANPIDLSGTQVAQIVIPAGAGSIPATTNQSLGFSLNGSDVFTLAARGDLANGDATGYAFEISNSDGITEIGVIGHTNHADDDYYAPGVFYTESGSISGPRRDAGVGLSSVPFVPEPTSLVLLSIAGSLAVLRRQSQLLSTQIQH</sequence>
<dbReference type="Proteomes" id="UP000323917">
    <property type="component" value="Chromosome"/>
</dbReference>
<dbReference type="EMBL" id="CP042913">
    <property type="protein sequence ID" value="QEG35409.1"/>
    <property type="molecule type" value="Genomic_DNA"/>
</dbReference>
<keyword evidence="3" id="KW-1185">Reference proteome</keyword>
<dbReference type="KEGG" id="bgok:Pr1d_27080"/>
<accession>A0A5B9QC94</accession>
<gene>
    <name evidence="2" type="ORF">Pr1d_27080</name>
</gene>
<evidence type="ECO:0000256" key="1">
    <source>
        <dbReference type="SAM" id="SignalP"/>
    </source>
</evidence>
<dbReference type="RefSeq" id="WP_148073925.1">
    <property type="nucleotide sequence ID" value="NZ_CP042913.1"/>
</dbReference>